<dbReference type="InterPro" id="IPR028098">
    <property type="entry name" value="Glyco_trans_4-like_N"/>
</dbReference>
<feature type="domain" description="Glycosyltransferase subfamily 4-like N-terminal" evidence="3">
    <location>
        <begin position="15"/>
        <end position="177"/>
    </location>
</feature>
<evidence type="ECO:0000313" key="4">
    <source>
        <dbReference type="EMBL" id="QDA61972.1"/>
    </source>
</evidence>
<protein>
    <submittedName>
        <fullName evidence="4">Glycosyltransferase family 4 protein</fullName>
    </submittedName>
</protein>
<evidence type="ECO:0000259" key="2">
    <source>
        <dbReference type="Pfam" id="PF00534"/>
    </source>
</evidence>
<gene>
    <name evidence="4" type="ORF">FHG12_18535</name>
</gene>
<dbReference type="Pfam" id="PF00534">
    <property type="entry name" value="Glycos_transf_1"/>
    <property type="match status" value="1"/>
</dbReference>
<name>A0A5B8A6J8_9BACT</name>
<dbReference type="EMBL" id="CP040896">
    <property type="protein sequence ID" value="QDA61972.1"/>
    <property type="molecule type" value="Genomic_DNA"/>
</dbReference>
<evidence type="ECO:0000313" key="5">
    <source>
        <dbReference type="Proteomes" id="UP000305398"/>
    </source>
</evidence>
<reference evidence="4 5" key="1">
    <citation type="submission" date="2019-06" db="EMBL/GenBank/DDBJ databases">
        <authorList>
            <person name="Srinivasan S."/>
        </authorList>
    </citation>
    <scope>NUCLEOTIDE SEQUENCE [LARGE SCALE GENOMIC DNA]</scope>
    <source>
        <strain evidence="4 5">17J68-5</strain>
    </source>
</reference>
<proteinExistence type="predicted"/>
<dbReference type="KEGG" id="hyj:FHG12_18535"/>
<dbReference type="AlphaFoldDB" id="A0A5B8A6J8"/>
<dbReference type="Pfam" id="PF13439">
    <property type="entry name" value="Glyco_transf_4"/>
    <property type="match status" value="1"/>
</dbReference>
<evidence type="ECO:0000259" key="3">
    <source>
        <dbReference type="Pfam" id="PF13439"/>
    </source>
</evidence>
<dbReference type="PANTHER" id="PTHR46401:SF2">
    <property type="entry name" value="GLYCOSYLTRANSFERASE WBBK-RELATED"/>
    <property type="match status" value="1"/>
</dbReference>
<dbReference type="SUPFAM" id="SSF53756">
    <property type="entry name" value="UDP-Glycosyltransferase/glycogen phosphorylase"/>
    <property type="match status" value="1"/>
</dbReference>
<dbReference type="CDD" id="cd03809">
    <property type="entry name" value="GT4_MtfB-like"/>
    <property type="match status" value="1"/>
</dbReference>
<sequence length="375" mass="43317">MNLLFSGLFIYPGKVGGAENFFINLAKGFRDLPAADHVTLLLQEQFRDYFEAQYPQLDKQYVKVPFNRGIYEMISPLVLESVRKAEAVFYPNYVTGFNFGRRRKFFTTLHDLQYLHYPEFFSAPKRQWLRLAHLHSLYHARKVVCISEFVKNDVLERYGARYADRVTAIHNPIDFERFELYFKPDLEQPARPFILTLAAHYPHKNILTLLKAFQIFNARNPDFQLVLVGQTADKLIGGDYSAYHRQINEAVAQNPNISFTGYIDNQRLTDLMQTCSFFVFPSLFEGFGMPPVEAMGLGIPTITTARTSLKEVTLGQALYVGDPENPESFVEQMQFCTDNLAEQKRLFQQRAPQVRAAYSPVTIAQQYQKVFHEAK</sequence>
<dbReference type="RefSeq" id="WP_139517204.1">
    <property type="nucleotide sequence ID" value="NZ_CP040896.1"/>
</dbReference>
<keyword evidence="5" id="KW-1185">Reference proteome</keyword>
<dbReference type="PANTHER" id="PTHR46401">
    <property type="entry name" value="GLYCOSYLTRANSFERASE WBBK-RELATED"/>
    <property type="match status" value="1"/>
</dbReference>
<dbReference type="GO" id="GO:0009103">
    <property type="term" value="P:lipopolysaccharide biosynthetic process"/>
    <property type="evidence" value="ECO:0007669"/>
    <property type="project" value="TreeGrafter"/>
</dbReference>
<evidence type="ECO:0000256" key="1">
    <source>
        <dbReference type="ARBA" id="ARBA00022679"/>
    </source>
</evidence>
<keyword evidence="1 4" id="KW-0808">Transferase</keyword>
<dbReference type="Proteomes" id="UP000305398">
    <property type="component" value="Chromosome"/>
</dbReference>
<dbReference type="OrthoDB" id="9811239at2"/>
<organism evidence="4 5">
    <name type="scientific">Hymenobacter jejuensis</name>
    <dbReference type="NCBI Taxonomy" id="2502781"/>
    <lineage>
        <taxon>Bacteria</taxon>
        <taxon>Pseudomonadati</taxon>
        <taxon>Bacteroidota</taxon>
        <taxon>Cytophagia</taxon>
        <taxon>Cytophagales</taxon>
        <taxon>Hymenobacteraceae</taxon>
        <taxon>Hymenobacter</taxon>
    </lineage>
</organism>
<feature type="domain" description="Glycosyl transferase family 1" evidence="2">
    <location>
        <begin position="186"/>
        <end position="340"/>
    </location>
</feature>
<dbReference type="InterPro" id="IPR001296">
    <property type="entry name" value="Glyco_trans_1"/>
</dbReference>
<accession>A0A5B8A6J8</accession>
<dbReference type="GO" id="GO:0016757">
    <property type="term" value="F:glycosyltransferase activity"/>
    <property type="evidence" value="ECO:0007669"/>
    <property type="project" value="InterPro"/>
</dbReference>
<dbReference type="Gene3D" id="3.40.50.2000">
    <property type="entry name" value="Glycogen Phosphorylase B"/>
    <property type="match status" value="2"/>
</dbReference>